<evidence type="ECO:0000259" key="4">
    <source>
        <dbReference type="PROSITE" id="PS51118"/>
    </source>
</evidence>
<name>A0A7V2SJ09_9BACT</name>
<dbReference type="GO" id="GO:0003677">
    <property type="term" value="F:DNA binding"/>
    <property type="evidence" value="ECO:0007669"/>
    <property type="project" value="UniProtKB-KW"/>
</dbReference>
<dbReference type="PANTHER" id="PTHR33204:SF29">
    <property type="entry name" value="TRANSCRIPTIONAL REGULATOR"/>
    <property type="match status" value="1"/>
</dbReference>
<keyword evidence="3" id="KW-0804">Transcription</keyword>
<dbReference type="SUPFAM" id="SSF46785">
    <property type="entry name" value="Winged helix' DNA-binding domain"/>
    <property type="match status" value="1"/>
</dbReference>
<proteinExistence type="predicted"/>
<evidence type="ECO:0000256" key="2">
    <source>
        <dbReference type="ARBA" id="ARBA00023125"/>
    </source>
</evidence>
<keyword evidence="1" id="KW-0805">Transcription regulation</keyword>
<comment type="caution">
    <text evidence="5">The sequence shown here is derived from an EMBL/GenBank/DDBJ whole genome shotgun (WGS) entry which is preliminary data.</text>
</comment>
<feature type="domain" description="HTH hxlR-type" evidence="4">
    <location>
        <begin position="9"/>
        <end position="108"/>
    </location>
</feature>
<reference evidence="5" key="1">
    <citation type="journal article" date="2020" name="mSystems">
        <title>Genome- and Community-Level Interaction Insights into Carbon Utilization and Element Cycling Functions of Hydrothermarchaeota in Hydrothermal Sediment.</title>
        <authorList>
            <person name="Zhou Z."/>
            <person name="Liu Y."/>
            <person name="Xu W."/>
            <person name="Pan J."/>
            <person name="Luo Z.H."/>
            <person name="Li M."/>
        </authorList>
    </citation>
    <scope>NUCLEOTIDE SEQUENCE [LARGE SCALE GENOMIC DNA]</scope>
    <source>
        <strain evidence="5">HyVt-513</strain>
    </source>
</reference>
<organism evidence="5">
    <name type="scientific">Nitratifractor salsuginis</name>
    <dbReference type="NCBI Taxonomy" id="269261"/>
    <lineage>
        <taxon>Bacteria</taxon>
        <taxon>Pseudomonadati</taxon>
        <taxon>Campylobacterota</taxon>
        <taxon>Epsilonproteobacteria</taxon>
        <taxon>Campylobacterales</taxon>
        <taxon>Sulfurovaceae</taxon>
        <taxon>Nitratifractor</taxon>
    </lineage>
</organism>
<protein>
    <submittedName>
        <fullName evidence="5">Transcriptional regulator</fullName>
    </submittedName>
</protein>
<evidence type="ECO:0000313" key="5">
    <source>
        <dbReference type="EMBL" id="HFC03400.1"/>
    </source>
</evidence>
<accession>A0A7V2SJ09</accession>
<dbReference type="Gene3D" id="1.10.10.10">
    <property type="entry name" value="Winged helix-like DNA-binding domain superfamily/Winged helix DNA-binding domain"/>
    <property type="match status" value="1"/>
</dbReference>
<dbReference type="InterPro" id="IPR036390">
    <property type="entry name" value="WH_DNA-bd_sf"/>
</dbReference>
<sequence length="109" mass="12580">MKSRCNYECPFEYALEIVSGKWKGLVVFYLGREGTLRFSQLRRLLPGVTQKMLTQTLRFLEAEGILHREVYPVVPPKVEYSLTDKGKELLPILDALQEWGRQHLPKSGS</sequence>
<dbReference type="EMBL" id="DRNO01000063">
    <property type="protein sequence ID" value="HFC03400.1"/>
    <property type="molecule type" value="Genomic_DNA"/>
</dbReference>
<dbReference type="InterPro" id="IPR036388">
    <property type="entry name" value="WH-like_DNA-bd_sf"/>
</dbReference>
<dbReference type="Proteomes" id="UP000885722">
    <property type="component" value="Unassembled WGS sequence"/>
</dbReference>
<dbReference type="PANTHER" id="PTHR33204">
    <property type="entry name" value="TRANSCRIPTIONAL REGULATOR, MARR FAMILY"/>
    <property type="match status" value="1"/>
</dbReference>
<dbReference type="Pfam" id="PF01638">
    <property type="entry name" value="HxlR"/>
    <property type="match status" value="1"/>
</dbReference>
<evidence type="ECO:0000256" key="3">
    <source>
        <dbReference type="ARBA" id="ARBA00023163"/>
    </source>
</evidence>
<keyword evidence="2" id="KW-0238">DNA-binding</keyword>
<dbReference type="InterPro" id="IPR002577">
    <property type="entry name" value="HTH_HxlR"/>
</dbReference>
<evidence type="ECO:0000256" key="1">
    <source>
        <dbReference type="ARBA" id="ARBA00023015"/>
    </source>
</evidence>
<dbReference type="AlphaFoldDB" id="A0A7V2SJ09"/>
<gene>
    <name evidence="5" type="ORF">ENJ74_00880</name>
</gene>
<dbReference type="PROSITE" id="PS51118">
    <property type="entry name" value="HTH_HXLR"/>
    <property type="match status" value="1"/>
</dbReference>